<protein>
    <recommendedName>
        <fullName evidence="4">Pentacotripeptide-repeat region of PRORP domain-containing protein</fullName>
    </recommendedName>
</protein>
<dbReference type="Pfam" id="PF01535">
    <property type="entry name" value="PPR"/>
    <property type="match status" value="1"/>
</dbReference>
<evidence type="ECO:0000313" key="3">
    <source>
        <dbReference type="EMBL" id="CAE0676874.1"/>
    </source>
</evidence>
<feature type="repeat" description="PPR" evidence="1">
    <location>
        <begin position="79"/>
        <end position="113"/>
    </location>
</feature>
<proteinExistence type="predicted"/>
<evidence type="ECO:0000256" key="1">
    <source>
        <dbReference type="PROSITE-ProRule" id="PRU00708"/>
    </source>
</evidence>
<organism evidence="3">
    <name type="scientific">Lotharella globosa</name>
    <dbReference type="NCBI Taxonomy" id="91324"/>
    <lineage>
        <taxon>Eukaryota</taxon>
        <taxon>Sar</taxon>
        <taxon>Rhizaria</taxon>
        <taxon>Cercozoa</taxon>
        <taxon>Chlorarachniophyceae</taxon>
        <taxon>Lotharella</taxon>
    </lineage>
</organism>
<dbReference type="Pfam" id="PF13812">
    <property type="entry name" value="PPR_3"/>
    <property type="match status" value="1"/>
</dbReference>
<dbReference type="PROSITE" id="PS51375">
    <property type="entry name" value="PPR"/>
    <property type="match status" value="1"/>
</dbReference>
<accession>A0A7S3ZA74</accession>
<dbReference type="PANTHER" id="PTHR47939">
    <property type="entry name" value="MEMBRANE-ASSOCIATED SALT-INDUCIBLE PROTEIN-LIKE"/>
    <property type="match status" value="1"/>
</dbReference>
<evidence type="ECO:0008006" key="4">
    <source>
        <dbReference type="Google" id="ProtNLM"/>
    </source>
</evidence>
<evidence type="ECO:0000256" key="2">
    <source>
        <dbReference type="SAM" id="Coils"/>
    </source>
</evidence>
<feature type="coiled-coil region" evidence="2">
    <location>
        <begin position="124"/>
        <end position="151"/>
    </location>
</feature>
<gene>
    <name evidence="3" type="ORF">LGLO00237_LOCUS28653</name>
</gene>
<dbReference type="AlphaFoldDB" id="A0A7S3ZA74"/>
<dbReference type="InterPro" id="IPR011990">
    <property type="entry name" value="TPR-like_helical_dom_sf"/>
</dbReference>
<dbReference type="PANTHER" id="PTHR47939:SF5">
    <property type="entry name" value="PENTACOTRIPEPTIDE-REPEAT REGION OF PRORP DOMAIN-CONTAINING PROTEIN"/>
    <property type="match status" value="1"/>
</dbReference>
<sequence length="724" mass="82113">MTSAVGDRKRMKKAELGDVSEGVRAVLRRNNNTEDDCRTIFSDAYGLLVETVGKKDCKRELVEALLQDMEDQMPRFTNEERPYNALLRAYMASGEFKKATALASDMKINGIYLDKVARRISFSAQCAVGDLEKAEEEMREMKELGIEMNGMTYNWLCRGYARNRRIEELDGVVEVLRDMRVKLDAETRLEILDAYSSEGLFEQTLQLLKSLRATLDKRPGDMDEALSMALQGVRVPRELKYALQELERNGFRLTKPLLEEQVMKFCSIGRMEDASAFLNDMIKRRMDPSARCLSAMIKGFLSNEQESTALQLYQLTRDRRKTLGTSVKRALMKHHLDQDNFKEALVILSHFLLDGDELDEDTAEMLLECLLKRNQLGLAIEAAKCLVRTELVLDRFCRIIVIAIARELSTKLSHLDKASAKKVAISAAYKEIGKMRGILEDDRVLRGVHVYLDANAGDYNKAKATVEKAISEGGLVAETDQRGFLGEAGIQLYLKQTEEGSEDLIVENFAKALTLYSDLSKNDNLLASKHMNALFARYCCDHLGLPLDLQAAILRESGQEAGLFENLLDLGIWFYDQCLQAEQSQIYSEQYHQENFQIYMNPNHDVLEDAIVCIDRLTLNVDPAHQCQLLPIAVHSTLRSIAHEYQKNNDLLDTPIYGEGLTFTYAPGNKGLQLDMDLLLRATQPVIKYAKVEQGVFIPRSSMRAWGNEFSVDFRSWIHQGNVQ</sequence>
<dbReference type="InterPro" id="IPR002885">
    <property type="entry name" value="PPR_rpt"/>
</dbReference>
<dbReference type="InterPro" id="IPR050667">
    <property type="entry name" value="PPR-containing_protein"/>
</dbReference>
<dbReference type="EMBL" id="HBIV01040414">
    <property type="protein sequence ID" value="CAE0676874.1"/>
    <property type="molecule type" value="Transcribed_RNA"/>
</dbReference>
<keyword evidence="2" id="KW-0175">Coiled coil</keyword>
<dbReference type="Gene3D" id="1.25.40.10">
    <property type="entry name" value="Tetratricopeptide repeat domain"/>
    <property type="match status" value="2"/>
</dbReference>
<dbReference type="NCBIfam" id="TIGR00756">
    <property type="entry name" value="PPR"/>
    <property type="match status" value="1"/>
</dbReference>
<reference evidence="3" key="1">
    <citation type="submission" date="2021-01" db="EMBL/GenBank/DDBJ databases">
        <authorList>
            <person name="Corre E."/>
            <person name="Pelletier E."/>
            <person name="Niang G."/>
            <person name="Scheremetjew M."/>
            <person name="Finn R."/>
            <person name="Kale V."/>
            <person name="Holt S."/>
            <person name="Cochrane G."/>
            <person name="Meng A."/>
            <person name="Brown T."/>
            <person name="Cohen L."/>
        </authorList>
    </citation>
    <scope>NUCLEOTIDE SEQUENCE</scope>
    <source>
        <strain evidence="3">CCCM811</strain>
    </source>
</reference>
<name>A0A7S3ZA74_9EUKA</name>